<gene>
    <name evidence="1" type="ORF">HEB94_006626</name>
</gene>
<dbReference type="EMBL" id="JADBEM010000001">
    <property type="protein sequence ID" value="MBE1609778.1"/>
    <property type="molecule type" value="Genomic_DNA"/>
</dbReference>
<dbReference type="RefSeq" id="WP_192753302.1">
    <property type="nucleotide sequence ID" value="NZ_JADBEM010000001.1"/>
</dbReference>
<name>A0A927N3T2_9ACTN</name>
<keyword evidence="2" id="KW-1185">Reference proteome</keyword>
<dbReference type="Proteomes" id="UP000638648">
    <property type="component" value="Unassembled WGS sequence"/>
</dbReference>
<sequence length="68" mass="7604">MTSPSRHEYRNVKNCHRIGWLPADRPARLRLVADAYGLDRGGRVELLAAMNDALARVEAAARRSDRCG</sequence>
<evidence type="ECO:0000313" key="2">
    <source>
        <dbReference type="Proteomes" id="UP000638648"/>
    </source>
</evidence>
<accession>A0A927N3T2</accession>
<organism evidence="1 2">
    <name type="scientific">Actinopolymorpha pittospori</name>
    <dbReference type="NCBI Taxonomy" id="648752"/>
    <lineage>
        <taxon>Bacteria</taxon>
        <taxon>Bacillati</taxon>
        <taxon>Actinomycetota</taxon>
        <taxon>Actinomycetes</taxon>
        <taxon>Propionibacteriales</taxon>
        <taxon>Actinopolymorphaceae</taxon>
        <taxon>Actinopolymorpha</taxon>
    </lineage>
</organism>
<protein>
    <submittedName>
        <fullName evidence="1">Uncharacterized protein</fullName>
    </submittedName>
</protein>
<comment type="caution">
    <text evidence="1">The sequence shown here is derived from an EMBL/GenBank/DDBJ whole genome shotgun (WGS) entry which is preliminary data.</text>
</comment>
<dbReference type="AlphaFoldDB" id="A0A927N3T2"/>
<proteinExistence type="predicted"/>
<evidence type="ECO:0000313" key="1">
    <source>
        <dbReference type="EMBL" id="MBE1609778.1"/>
    </source>
</evidence>
<reference evidence="1" key="1">
    <citation type="submission" date="2020-10" db="EMBL/GenBank/DDBJ databases">
        <title>Sequencing the genomes of 1000 actinobacteria strains.</title>
        <authorList>
            <person name="Klenk H.-P."/>
        </authorList>
    </citation>
    <scope>NUCLEOTIDE SEQUENCE</scope>
    <source>
        <strain evidence="1">DSM 45354</strain>
    </source>
</reference>